<feature type="signal peptide" evidence="2">
    <location>
        <begin position="1"/>
        <end position="18"/>
    </location>
</feature>
<keyword evidence="1" id="KW-1133">Transmembrane helix</keyword>
<evidence type="ECO:0000313" key="4">
    <source>
        <dbReference type="Proteomes" id="UP000692954"/>
    </source>
</evidence>
<keyword evidence="1" id="KW-0812">Transmembrane</keyword>
<accession>A0A8S1JZ18</accession>
<evidence type="ECO:0008006" key="5">
    <source>
        <dbReference type="Google" id="ProtNLM"/>
    </source>
</evidence>
<feature type="chain" id="PRO_5035718192" description="Transmembrane protein" evidence="2">
    <location>
        <begin position="19"/>
        <end position="486"/>
    </location>
</feature>
<name>A0A8S1JZ18_9CILI</name>
<sequence length="486" mass="58724">MVGQIAFLLFCIYQSAESIDDLVFPQNNQQFRLLRWFDCKTQEQIKLLDVDGQQQLNLKNDQGICLDQNYQLPLDQDYTYNYTFIFNRFLNEDELYIFIDYKMYNLSTIKTFQPYIQIQHYHYLTCMNSIEFKLNSDEPINLIFFYIAKYETNTKDQVILSGQLPSIDISNSCYYDFRKSFVQEIKNKMIYYQARISNSQEKQSTFYWFKFYLNNSVLQFSLQQQDINQSLIQGTQIITNENYEKLNNLPFLIKTQYIIRQTFLFMEMNEDIEFEIITQIDETFSQLVNDSQIRRKFEDRNQFRMLVEVESIMNNTFMVVKVLPKNYNKCFVDMDISDAKINIKNQQEDNIIECSFQNNDQNNSCLKYENKECSFYVRWEFMNNTEYSYELNGILRKQIESDPYIYFKTEREILYNMQEQVKESWNSNKYGLIIIMELLLGTLIFLVCVICILEQRSYHPYINYIIEREEKIKTQGRESINQQNEE</sequence>
<organism evidence="3 4">
    <name type="scientific">Paramecium sonneborni</name>
    <dbReference type="NCBI Taxonomy" id="65129"/>
    <lineage>
        <taxon>Eukaryota</taxon>
        <taxon>Sar</taxon>
        <taxon>Alveolata</taxon>
        <taxon>Ciliophora</taxon>
        <taxon>Intramacronucleata</taxon>
        <taxon>Oligohymenophorea</taxon>
        <taxon>Peniculida</taxon>
        <taxon>Parameciidae</taxon>
        <taxon>Paramecium</taxon>
    </lineage>
</organism>
<feature type="transmembrane region" description="Helical" evidence="1">
    <location>
        <begin position="430"/>
        <end position="453"/>
    </location>
</feature>
<keyword evidence="1" id="KW-0472">Membrane</keyword>
<evidence type="ECO:0000256" key="2">
    <source>
        <dbReference type="SAM" id="SignalP"/>
    </source>
</evidence>
<dbReference type="EMBL" id="CAJJDN010000002">
    <property type="protein sequence ID" value="CAD8047495.1"/>
    <property type="molecule type" value="Genomic_DNA"/>
</dbReference>
<gene>
    <name evidence="3" type="ORF">PSON_ATCC_30995.1.T0020421</name>
</gene>
<dbReference type="Proteomes" id="UP000692954">
    <property type="component" value="Unassembled WGS sequence"/>
</dbReference>
<dbReference type="AlphaFoldDB" id="A0A8S1JZ18"/>
<evidence type="ECO:0000256" key="1">
    <source>
        <dbReference type="SAM" id="Phobius"/>
    </source>
</evidence>
<reference evidence="3" key="1">
    <citation type="submission" date="2021-01" db="EMBL/GenBank/DDBJ databases">
        <authorList>
            <consortium name="Genoscope - CEA"/>
            <person name="William W."/>
        </authorList>
    </citation>
    <scope>NUCLEOTIDE SEQUENCE</scope>
</reference>
<keyword evidence="4" id="KW-1185">Reference proteome</keyword>
<proteinExistence type="predicted"/>
<comment type="caution">
    <text evidence="3">The sequence shown here is derived from an EMBL/GenBank/DDBJ whole genome shotgun (WGS) entry which is preliminary data.</text>
</comment>
<protein>
    <recommendedName>
        <fullName evidence="5">Transmembrane protein</fullName>
    </recommendedName>
</protein>
<dbReference type="OrthoDB" id="310491at2759"/>
<keyword evidence="2" id="KW-0732">Signal</keyword>
<evidence type="ECO:0000313" key="3">
    <source>
        <dbReference type="EMBL" id="CAD8047495.1"/>
    </source>
</evidence>